<dbReference type="RefSeq" id="WP_074876998.1">
    <property type="nucleotide sequence ID" value="NZ_FOXI01000004.1"/>
</dbReference>
<dbReference type="OrthoDB" id="213793at2157"/>
<evidence type="ECO:0000256" key="1">
    <source>
        <dbReference type="SAM" id="MobiDB-lite"/>
    </source>
</evidence>
<feature type="compositionally biased region" description="Low complexity" evidence="1">
    <location>
        <begin position="39"/>
        <end position="50"/>
    </location>
</feature>
<dbReference type="PROSITE" id="PS51186">
    <property type="entry name" value="GNAT"/>
    <property type="match status" value="1"/>
</dbReference>
<feature type="compositionally biased region" description="Basic and acidic residues" evidence="1">
    <location>
        <begin position="184"/>
        <end position="195"/>
    </location>
</feature>
<evidence type="ECO:0000259" key="2">
    <source>
        <dbReference type="PROSITE" id="PS51186"/>
    </source>
</evidence>
<keyword evidence="4" id="KW-1185">Reference proteome</keyword>
<organism evidence="3 4">
    <name type="scientific">Halolamina pelagica</name>
    <dbReference type="NCBI Taxonomy" id="699431"/>
    <lineage>
        <taxon>Archaea</taxon>
        <taxon>Methanobacteriati</taxon>
        <taxon>Methanobacteriota</taxon>
        <taxon>Stenosarchaea group</taxon>
        <taxon>Halobacteria</taxon>
        <taxon>Halobacteriales</taxon>
        <taxon>Haloferacaceae</taxon>
    </lineage>
</organism>
<dbReference type="Proteomes" id="UP000183769">
    <property type="component" value="Unassembled WGS sequence"/>
</dbReference>
<feature type="compositionally biased region" description="Basic and acidic residues" evidence="1">
    <location>
        <begin position="51"/>
        <end position="60"/>
    </location>
</feature>
<dbReference type="CDD" id="cd04301">
    <property type="entry name" value="NAT_SF"/>
    <property type="match status" value="1"/>
</dbReference>
<dbReference type="Pfam" id="PF00583">
    <property type="entry name" value="Acetyltransf_1"/>
    <property type="match status" value="1"/>
</dbReference>
<feature type="domain" description="N-acetyltransferase" evidence="2">
    <location>
        <begin position="17"/>
        <end position="160"/>
    </location>
</feature>
<evidence type="ECO:0000313" key="4">
    <source>
        <dbReference type="Proteomes" id="UP000183769"/>
    </source>
</evidence>
<name>A0A1I5QSX7_9EURY</name>
<protein>
    <submittedName>
        <fullName evidence="3">Acetyltransferase (GNAT) family protein</fullName>
    </submittedName>
</protein>
<sequence>MEFALLGWPETGPTLRLDFREFSYAGKFVMSNTGKAVARDPGGPRAAPPRVDADVERPEPGSEDDPFERDVVAAAAFNEDRTDPGVLWIRYITTRHDRRGEGIGARLAAFVAERAADRGYRRCRIAVNNPFAYHALYKAGFVFTGRETGLAELVLERPGQRDAATYQCGLDTFRTDEDRDLSDDERAFLDRHEGDGAPELVGVPSRDDGAADLPEA</sequence>
<evidence type="ECO:0000313" key="3">
    <source>
        <dbReference type="EMBL" id="SFP49365.1"/>
    </source>
</evidence>
<dbReference type="Gene3D" id="3.40.630.30">
    <property type="match status" value="1"/>
</dbReference>
<feature type="region of interest" description="Disordered" evidence="1">
    <location>
        <begin position="176"/>
        <end position="216"/>
    </location>
</feature>
<dbReference type="InterPro" id="IPR000182">
    <property type="entry name" value="GNAT_dom"/>
</dbReference>
<feature type="region of interest" description="Disordered" evidence="1">
    <location>
        <begin position="35"/>
        <end position="66"/>
    </location>
</feature>
<dbReference type="InterPro" id="IPR016181">
    <property type="entry name" value="Acyl_CoA_acyltransferase"/>
</dbReference>
<proteinExistence type="predicted"/>
<dbReference type="AlphaFoldDB" id="A0A1I5QSX7"/>
<keyword evidence="3" id="KW-0808">Transferase</keyword>
<dbReference type="EMBL" id="FOXI01000004">
    <property type="protein sequence ID" value="SFP49365.1"/>
    <property type="molecule type" value="Genomic_DNA"/>
</dbReference>
<gene>
    <name evidence="3" type="ORF">SAMN05216277_10471</name>
</gene>
<accession>A0A1I5QSX7</accession>
<dbReference type="GO" id="GO:0016747">
    <property type="term" value="F:acyltransferase activity, transferring groups other than amino-acyl groups"/>
    <property type="evidence" value="ECO:0007669"/>
    <property type="project" value="InterPro"/>
</dbReference>
<reference evidence="4" key="1">
    <citation type="submission" date="2016-10" db="EMBL/GenBank/DDBJ databases">
        <authorList>
            <person name="Varghese N."/>
            <person name="Submissions S."/>
        </authorList>
    </citation>
    <scope>NUCLEOTIDE SEQUENCE [LARGE SCALE GENOMIC DNA]</scope>
    <source>
        <strain evidence="4">CGMCC 1.10329</strain>
    </source>
</reference>
<dbReference type="SUPFAM" id="SSF55729">
    <property type="entry name" value="Acyl-CoA N-acyltransferases (Nat)"/>
    <property type="match status" value="1"/>
</dbReference>